<accession>A0A937G3G7</accession>
<dbReference type="Proteomes" id="UP000614216">
    <property type="component" value="Unassembled WGS sequence"/>
</dbReference>
<reference evidence="2" key="1">
    <citation type="submission" date="2021-01" db="EMBL/GenBank/DDBJ databases">
        <title>Fulvivirga kasyanovii gen. nov., sp nov., a novel member of the phylum Bacteroidetes isolated from seawater in a mussel farm.</title>
        <authorList>
            <person name="Zhao L.-H."/>
            <person name="Wang Z.-J."/>
        </authorList>
    </citation>
    <scope>NUCLEOTIDE SEQUENCE</scope>
    <source>
        <strain evidence="2">29W222</strain>
    </source>
</reference>
<dbReference type="InterPro" id="IPR003607">
    <property type="entry name" value="HD/PDEase_dom"/>
</dbReference>
<dbReference type="CDD" id="cd00077">
    <property type="entry name" value="HDc"/>
    <property type="match status" value="1"/>
</dbReference>
<organism evidence="2 3">
    <name type="scientific">Fulvivirga marina</name>
    <dbReference type="NCBI Taxonomy" id="2494733"/>
    <lineage>
        <taxon>Bacteria</taxon>
        <taxon>Pseudomonadati</taxon>
        <taxon>Bacteroidota</taxon>
        <taxon>Cytophagia</taxon>
        <taxon>Cytophagales</taxon>
        <taxon>Fulvivirgaceae</taxon>
        <taxon>Fulvivirga</taxon>
    </lineage>
</organism>
<dbReference type="Gene3D" id="1.10.3210.10">
    <property type="entry name" value="Hypothetical protein af1432"/>
    <property type="match status" value="1"/>
</dbReference>
<gene>
    <name evidence="2" type="ORF">JMN32_15615</name>
</gene>
<dbReference type="SUPFAM" id="SSF109604">
    <property type="entry name" value="HD-domain/PDEase-like"/>
    <property type="match status" value="1"/>
</dbReference>
<name>A0A937G3G7_9BACT</name>
<dbReference type="AlphaFoldDB" id="A0A937G3G7"/>
<feature type="domain" description="HD" evidence="1">
    <location>
        <begin position="38"/>
        <end position="136"/>
    </location>
</feature>
<dbReference type="Pfam" id="PF01966">
    <property type="entry name" value="HD"/>
    <property type="match status" value="1"/>
</dbReference>
<evidence type="ECO:0000313" key="3">
    <source>
        <dbReference type="Proteomes" id="UP000614216"/>
    </source>
</evidence>
<evidence type="ECO:0000313" key="2">
    <source>
        <dbReference type="EMBL" id="MBL6447746.1"/>
    </source>
</evidence>
<keyword evidence="3" id="KW-1185">Reference proteome</keyword>
<evidence type="ECO:0000259" key="1">
    <source>
        <dbReference type="Pfam" id="PF01966"/>
    </source>
</evidence>
<comment type="caution">
    <text evidence="2">The sequence shown here is derived from an EMBL/GenBank/DDBJ whole genome shotgun (WGS) entry which is preliminary data.</text>
</comment>
<proteinExistence type="predicted"/>
<dbReference type="InterPro" id="IPR006674">
    <property type="entry name" value="HD_domain"/>
</dbReference>
<sequence>MSVKVEKVLKSEILTKVEAHVRSLFKELRTSKLIFHNLDHTEMVVNACDEISRGMQLNKNDREILLVAAWFHDTGYLYTYNSHEEEGKNIARDFLLNNGYPTSKIHKVMNCISVTQLDIEPHDIIEKVICDADLYHLSCRNYFQLSKQLRKEWELIFETKVSDDQWHRQNLDFLHQHNYCTAYAKNNLEKGKQMNIKKNIKTLEDLRHGV</sequence>
<dbReference type="EMBL" id="JAEUGD010000053">
    <property type="protein sequence ID" value="MBL6447746.1"/>
    <property type="molecule type" value="Genomic_DNA"/>
</dbReference>
<protein>
    <submittedName>
        <fullName evidence="2">HD domain-containing protein</fullName>
    </submittedName>
</protein>
<dbReference type="RefSeq" id="WP_202857286.1">
    <property type="nucleotide sequence ID" value="NZ_JAEUGD010000053.1"/>
</dbReference>